<dbReference type="InterPro" id="IPR037171">
    <property type="entry name" value="NagB/RpiA_transferase-like"/>
</dbReference>
<feature type="domain" description="DeoR-like transcriptional repressor C-terminal sensor" evidence="1">
    <location>
        <begin position="29"/>
        <end position="87"/>
    </location>
</feature>
<dbReference type="Proteomes" id="UP000251584">
    <property type="component" value="Unassembled WGS sequence"/>
</dbReference>
<evidence type="ECO:0000259" key="1">
    <source>
        <dbReference type="Pfam" id="PF00455"/>
    </source>
</evidence>
<evidence type="ECO:0000313" key="3">
    <source>
        <dbReference type="Proteomes" id="UP000251584"/>
    </source>
</evidence>
<name>A0A2X2WPS4_CITKO</name>
<dbReference type="Pfam" id="PF00455">
    <property type="entry name" value="DeoRC"/>
    <property type="match status" value="1"/>
</dbReference>
<gene>
    <name evidence="2" type="ORF">NCTC10786_06527</name>
</gene>
<proteinExistence type="predicted"/>
<accession>A0A2X2WPS4</accession>
<dbReference type="EMBL" id="UAVY01000011">
    <property type="protein sequence ID" value="SQB42464.1"/>
    <property type="molecule type" value="Genomic_DNA"/>
</dbReference>
<organism evidence="2 3">
    <name type="scientific">Citrobacter koseri</name>
    <name type="common">Citrobacter diversus</name>
    <dbReference type="NCBI Taxonomy" id="545"/>
    <lineage>
        <taxon>Bacteria</taxon>
        <taxon>Pseudomonadati</taxon>
        <taxon>Pseudomonadota</taxon>
        <taxon>Gammaproteobacteria</taxon>
        <taxon>Enterobacterales</taxon>
        <taxon>Enterobacteriaceae</taxon>
        <taxon>Citrobacter</taxon>
    </lineage>
</organism>
<dbReference type="AlphaFoldDB" id="A0A2X2WPS4"/>
<keyword evidence="2" id="KW-0238">DNA-binding</keyword>
<dbReference type="InterPro" id="IPR014036">
    <property type="entry name" value="DeoR-like_C"/>
</dbReference>
<reference evidence="2 3" key="1">
    <citation type="submission" date="2018-06" db="EMBL/GenBank/DDBJ databases">
        <authorList>
            <consortium name="Pathogen Informatics"/>
            <person name="Doyle S."/>
        </authorList>
    </citation>
    <scope>NUCLEOTIDE SEQUENCE [LARGE SCALE GENOMIC DNA]</scope>
    <source>
        <strain evidence="2 3">NCTC10786</strain>
    </source>
</reference>
<protein>
    <submittedName>
        <fullName evidence="2">DNA-binding transcriptional activator FucR</fullName>
    </submittedName>
</protein>
<dbReference type="GO" id="GO:0003677">
    <property type="term" value="F:DNA binding"/>
    <property type="evidence" value="ECO:0007669"/>
    <property type="project" value="UniProtKB-KW"/>
</dbReference>
<dbReference type="SMART" id="SM01134">
    <property type="entry name" value="DeoRC"/>
    <property type="match status" value="1"/>
</dbReference>
<sequence length="158" mass="17637">MLRNHGRAKYIHRENQDSGDPFHIRLKSHYAHKADIAREALAWIEPGMVIALDASSTCWYLARQLPDIDIHVFTNSHRFARSWANASIFSSSVPAASLSVNMAATSIRRLFLSLSRSTLTCLFFPARGLTAAARSGTQIRSTRISNPRCLGAHHSLYC</sequence>
<evidence type="ECO:0000313" key="2">
    <source>
        <dbReference type="EMBL" id="SQB42464.1"/>
    </source>
</evidence>
<dbReference type="SUPFAM" id="SSF100950">
    <property type="entry name" value="NagB/RpiA/CoA transferase-like"/>
    <property type="match status" value="1"/>
</dbReference>